<evidence type="ECO:0000313" key="4">
    <source>
        <dbReference type="Proteomes" id="UP001642484"/>
    </source>
</evidence>
<sequence>MLPARPIPADEMEVGLGIHGEPGLRVKATASTTAKEIVETIMSQLAKHVPRKVPLCVMLNNLGSVPVLEMQLIAGQVMNSELGPRIKLLIGPAHLMTALDTNGISISVLPLEDRASRVGTALALDAKRDGEKEGGRQRSKSVHFRDQLEDGHEVAGKETQEDMAKDKEEEAGL</sequence>
<keyword evidence="4" id="KW-1185">Reference proteome</keyword>
<dbReference type="InterPro" id="IPR050861">
    <property type="entry name" value="Dihydroxyacetone_Kinase"/>
</dbReference>
<proteinExistence type="predicted"/>
<dbReference type="PANTHER" id="PTHR28629">
    <property type="entry name" value="TRIOKINASE/FMN CYCLASE"/>
    <property type="match status" value="1"/>
</dbReference>
<feature type="compositionally biased region" description="Basic and acidic residues" evidence="1">
    <location>
        <begin position="143"/>
        <end position="173"/>
    </location>
</feature>
<reference evidence="3 4" key="1">
    <citation type="submission" date="2024-02" db="EMBL/GenBank/DDBJ databases">
        <authorList>
            <person name="Chen Y."/>
            <person name="Shah S."/>
            <person name="Dougan E. K."/>
            <person name="Thang M."/>
            <person name="Chan C."/>
        </authorList>
    </citation>
    <scope>NUCLEOTIDE SEQUENCE [LARGE SCALE GENOMIC DNA]</scope>
</reference>
<feature type="domain" description="DhaK" evidence="2">
    <location>
        <begin position="1"/>
        <end position="135"/>
    </location>
</feature>
<evidence type="ECO:0000259" key="2">
    <source>
        <dbReference type="PROSITE" id="PS51481"/>
    </source>
</evidence>
<dbReference type="Proteomes" id="UP001642484">
    <property type="component" value="Unassembled WGS sequence"/>
</dbReference>
<dbReference type="Pfam" id="PF02733">
    <property type="entry name" value="Dak1"/>
    <property type="match status" value="1"/>
</dbReference>
<name>A0ABP0MWX0_9DINO</name>
<dbReference type="PROSITE" id="PS51481">
    <property type="entry name" value="DHAK"/>
    <property type="match status" value="1"/>
</dbReference>
<protein>
    <recommendedName>
        <fullName evidence="2">DhaK domain-containing protein</fullName>
    </recommendedName>
</protein>
<dbReference type="EMBL" id="CAXAMN010020335">
    <property type="protein sequence ID" value="CAK9056005.1"/>
    <property type="molecule type" value="Genomic_DNA"/>
</dbReference>
<organism evidence="3 4">
    <name type="scientific">Durusdinium trenchii</name>
    <dbReference type="NCBI Taxonomy" id="1381693"/>
    <lineage>
        <taxon>Eukaryota</taxon>
        <taxon>Sar</taxon>
        <taxon>Alveolata</taxon>
        <taxon>Dinophyceae</taxon>
        <taxon>Suessiales</taxon>
        <taxon>Symbiodiniaceae</taxon>
        <taxon>Durusdinium</taxon>
    </lineage>
</organism>
<feature type="compositionally biased region" description="Basic and acidic residues" evidence="1">
    <location>
        <begin position="126"/>
        <end position="136"/>
    </location>
</feature>
<feature type="region of interest" description="Disordered" evidence="1">
    <location>
        <begin position="126"/>
        <end position="173"/>
    </location>
</feature>
<comment type="caution">
    <text evidence="3">The sequence shown here is derived from an EMBL/GenBank/DDBJ whole genome shotgun (WGS) entry which is preliminary data.</text>
</comment>
<dbReference type="Gene3D" id="3.30.1180.20">
    <property type="entry name" value="Dihydroxyacetone kinase, domain 2"/>
    <property type="match status" value="1"/>
</dbReference>
<dbReference type="PANTHER" id="PTHR28629:SF4">
    <property type="entry name" value="TRIOKINASE_FMN CYCLASE"/>
    <property type="match status" value="1"/>
</dbReference>
<dbReference type="SUPFAM" id="SSF82549">
    <property type="entry name" value="DAK1/DegV-like"/>
    <property type="match status" value="1"/>
</dbReference>
<evidence type="ECO:0000313" key="3">
    <source>
        <dbReference type="EMBL" id="CAK9056005.1"/>
    </source>
</evidence>
<accession>A0ABP0MWX0</accession>
<gene>
    <name evidence="3" type="ORF">CCMP2556_LOCUS27802</name>
</gene>
<dbReference type="InterPro" id="IPR004006">
    <property type="entry name" value="DhaK_dom"/>
</dbReference>
<evidence type="ECO:0000256" key="1">
    <source>
        <dbReference type="SAM" id="MobiDB-lite"/>
    </source>
</evidence>